<proteinExistence type="predicted"/>
<dbReference type="Pfam" id="PF13442">
    <property type="entry name" value="Cytochrome_CBB3"/>
    <property type="match status" value="1"/>
</dbReference>
<evidence type="ECO:0000313" key="7">
    <source>
        <dbReference type="EMBL" id="WCT79424.1"/>
    </source>
</evidence>
<dbReference type="Proteomes" id="UP001218231">
    <property type="component" value="Plasmid unnamed1"/>
</dbReference>
<keyword evidence="1 4" id="KW-0349">Heme</keyword>
<geneLocation type="plasmid" evidence="7 8">
    <name>unnamed1</name>
</geneLocation>
<dbReference type="InterPro" id="IPR009056">
    <property type="entry name" value="Cyt_c-like_dom"/>
</dbReference>
<dbReference type="Gene3D" id="1.10.760.10">
    <property type="entry name" value="Cytochrome c-like domain"/>
    <property type="match status" value="1"/>
</dbReference>
<evidence type="ECO:0000256" key="1">
    <source>
        <dbReference type="ARBA" id="ARBA00022617"/>
    </source>
</evidence>
<keyword evidence="8" id="KW-1185">Reference proteome</keyword>
<keyword evidence="3 4" id="KW-0408">Iron</keyword>
<gene>
    <name evidence="7" type="ORF">PQ457_20750</name>
</gene>
<organism evidence="7 8">
    <name type="scientific">Novosphingobium humi</name>
    <dbReference type="NCBI Taxonomy" id="2282397"/>
    <lineage>
        <taxon>Bacteria</taxon>
        <taxon>Pseudomonadati</taxon>
        <taxon>Pseudomonadota</taxon>
        <taxon>Alphaproteobacteria</taxon>
        <taxon>Sphingomonadales</taxon>
        <taxon>Sphingomonadaceae</taxon>
        <taxon>Novosphingobium</taxon>
    </lineage>
</organism>
<evidence type="ECO:0000256" key="5">
    <source>
        <dbReference type="SAM" id="SignalP"/>
    </source>
</evidence>
<keyword evidence="2 4" id="KW-0479">Metal-binding</keyword>
<evidence type="ECO:0000259" key="6">
    <source>
        <dbReference type="PROSITE" id="PS51007"/>
    </source>
</evidence>
<evidence type="ECO:0000256" key="4">
    <source>
        <dbReference type="PROSITE-ProRule" id="PRU00433"/>
    </source>
</evidence>
<name>A0ABY7U4X9_9SPHN</name>
<sequence>MRRWALLPLMLLAAPASAQTGQALGQTLAQRPPAKTYASVCAYCHGHNVGPIILGRKLPVEYIQAMVRAGRNGMPAMRPTEISPGELDALAAWISKAPKDIKEHGQ</sequence>
<evidence type="ECO:0000256" key="2">
    <source>
        <dbReference type="ARBA" id="ARBA00022723"/>
    </source>
</evidence>
<accession>A0ABY7U4X9</accession>
<dbReference type="InterPro" id="IPR036909">
    <property type="entry name" value="Cyt_c-like_dom_sf"/>
</dbReference>
<dbReference type="SUPFAM" id="SSF46626">
    <property type="entry name" value="Cytochrome c"/>
    <property type="match status" value="1"/>
</dbReference>
<evidence type="ECO:0000256" key="3">
    <source>
        <dbReference type="ARBA" id="ARBA00023004"/>
    </source>
</evidence>
<keyword evidence="5" id="KW-0732">Signal</keyword>
<dbReference type="PROSITE" id="PS51007">
    <property type="entry name" value="CYTC"/>
    <property type="match status" value="1"/>
</dbReference>
<dbReference type="RefSeq" id="WP_273619699.1">
    <property type="nucleotide sequence ID" value="NZ_CP117418.1"/>
</dbReference>
<evidence type="ECO:0000313" key="8">
    <source>
        <dbReference type="Proteomes" id="UP001218231"/>
    </source>
</evidence>
<feature type="chain" id="PRO_5045268788" evidence="5">
    <location>
        <begin position="19"/>
        <end position="106"/>
    </location>
</feature>
<keyword evidence="7" id="KW-0614">Plasmid</keyword>
<feature type="domain" description="Cytochrome c" evidence="6">
    <location>
        <begin position="16"/>
        <end position="98"/>
    </location>
</feature>
<feature type="signal peptide" evidence="5">
    <location>
        <begin position="1"/>
        <end position="18"/>
    </location>
</feature>
<reference evidence="7 8" key="1">
    <citation type="submission" date="2023-02" db="EMBL/GenBank/DDBJ databases">
        <title>Genome sequence of Novosphingobium humi KACC 19094.</title>
        <authorList>
            <person name="Kim S."/>
            <person name="Heo J."/>
            <person name="Kwon S.-W."/>
        </authorList>
    </citation>
    <scope>NUCLEOTIDE SEQUENCE [LARGE SCALE GENOMIC DNA]</scope>
    <source>
        <strain evidence="7 8">KACC 19094</strain>
        <plasmid evidence="7 8">unnamed1</plasmid>
    </source>
</reference>
<protein>
    <submittedName>
        <fullName evidence="7">Cytochrome c</fullName>
    </submittedName>
</protein>
<dbReference type="EMBL" id="CP117418">
    <property type="protein sequence ID" value="WCT79424.1"/>
    <property type="molecule type" value="Genomic_DNA"/>
</dbReference>